<protein>
    <recommendedName>
        <fullName evidence="4">Glycosyltransferase RgtA/B/C/D-like domain-containing protein</fullName>
    </recommendedName>
</protein>
<dbReference type="EMBL" id="JBHTBX010000006">
    <property type="protein sequence ID" value="MFC7435031.1"/>
    <property type="molecule type" value="Genomic_DNA"/>
</dbReference>
<keyword evidence="1" id="KW-0812">Transmembrane</keyword>
<feature type="transmembrane region" description="Helical" evidence="1">
    <location>
        <begin position="283"/>
        <end position="313"/>
    </location>
</feature>
<keyword evidence="1" id="KW-1133">Transmembrane helix</keyword>
<feature type="transmembrane region" description="Helical" evidence="1">
    <location>
        <begin position="429"/>
        <end position="447"/>
    </location>
</feature>
<feature type="transmembrane region" description="Helical" evidence="1">
    <location>
        <begin position="215"/>
        <end position="235"/>
    </location>
</feature>
<evidence type="ECO:0000256" key="1">
    <source>
        <dbReference type="SAM" id="Phobius"/>
    </source>
</evidence>
<keyword evidence="1" id="KW-0472">Membrane</keyword>
<feature type="transmembrane region" description="Helical" evidence="1">
    <location>
        <begin position="325"/>
        <end position="344"/>
    </location>
</feature>
<accession>A0ABW2RAB6</accession>
<evidence type="ECO:0000313" key="2">
    <source>
        <dbReference type="EMBL" id="MFC7435031.1"/>
    </source>
</evidence>
<gene>
    <name evidence="2" type="ORF">ACFQNJ_11000</name>
</gene>
<organism evidence="2 3">
    <name type="scientific">Hydrogenophaga bisanensis</name>
    <dbReference type="NCBI Taxonomy" id="439611"/>
    <lineage>
        <taxon>Bacteria</taxon>
        <taxon>Pseudomonadati</taxon>
        <taxon>Pseudomonadota</taxon>
        <taxon>Betaproteobacteria</taxon>
        <taxon>Burkholderiales</taxon>
        <taxon>Comamonadaceae</taxon>
        <taxon>Hydrogenophaga</taxon>
    </lineage>
</organism>
<feature type="transmembrane region" description="Helical" evidence="1">
    <location>
        <begin position="97"/>
        <end position="115"/>
    </location>
</feature>
<evidence type="ECO:0008006" key="4">
    <source>
        <dbReference type="Google" id="ProtNLM"/>
    </source>
</evidence>
<feature type="transmembrane region" description="Helical" evidence="1">
    <location>
        <begin position="247"/>
        <end position="271"/>
    </location>
</feature>
<feature type="transmembrane region" description="Helical" evidence="1">
    <location>
        <begin position="389"/>
        <end position="417"/>
    </location>
</feature>
<evidence type="ECO:0000313" key="3">
    <source>
        <dbReference type="Proteomes" id="UP001596495"/>
    </source>
</evidence>
<keyword evidence="3" id="KW-1185">Reference proteome</keyword>
<sequence>MTTLALLWVAISVVLTVGRCVCSWVGWRSDPGQLPFVDLITGYVVTSVFLFGMVLALPGGLTVWAAALAVGAWLVGKALRAGRSPSPRPEVADSRDHWADWIALLLAMVAATVWSHEARQLPDPNVSPLVYQVWQDVFYHARLISAFGQASGHETLFHISDATQPLAVYHYATYLLPALVYQVTGQTAVSLYVSLLLPFGVLLCALSAYVLVRNWFGAGAGLAALLAVVFLPDAFAQGFANKHYSYYFQMLVNVATPYGLACVALSWVFMFRGCRTGSVRHVLFAYLLGVLLVFFKAHLFFANSLFLMLYPMIQFPGLRAWQRTVLCMVAVGAFVGTIALAQGLETVPYLALDGSGVHVHFRNLNHYTSGSPLKDWLRHQYQANGQTPFVYGLGAAFLLAYAFGLLCVVFLLALVLIRWYGKRETEDRHVGWILAVFIGWLLSALFLSGDIRRIGTVDELIHRPFVWAYFLVAAWSAGALYFVIWGKGYPRTFRGGVLAISICAAATVMLWQQAPGLQVFPHWKPGYRAIMSFDRCALQLAGHMRTHRRPNDLFLASGGDKWYFYTAHAEMQIYAGRSIYGPTRSARPDVLREVDALMRMNTEAQVLDFLQSRHIGWYIKDPYSQLQWPDSMARFRVMDCGGHELYAIPGA</sequence>
<dbReference type="Proteomes" id="UP001596495">
    <property type="component" value="Unassembled WGS sequence"/>
</dbReference>
<feature type="transmembrane region" description="Helical" evidence="1">
    <location>
        <begin position="467"/>
        <end position="485"/>
    </location>
</feature>
<proteinExistence type="predicted"/>
<comment type="caution">
    <text evidence="2">The sequence shown here is derived from an EMBL/GenBank/DDBJ whole genome shotgun (WGS) entry which is preliminary data.</text>
</comment>
<feature type="transmembrane region" description="Helical" evidence="1">
    <location>
        <begin position="191"/>
        <end position="209"/>
    </location>
</feature>
<name>A0ABW2RAB6_9BURK</name>
<feature type="transmembrane region" description="Helical" evidence="1">
    <location>
        <begin position="492"/>
        <end position="511"/>
    </location>
</feature>
<reference evidence="3" key="1">
    <citation type="journal article" date="2019" name="Int. J. Syst. Evol. Microbiol.">
        <title>The Global Catalogue of Microorganisms (GCM) 10K type strain sequencing project: providing services to taxonomists for standard genome sequencing and annotation.</title>
        <authorList>
            <consortium name="The Broad Institute Genomics Platform"/>
            <consortium name="The Broad Institute Genome Sequencing Center for Infectious Disease"/>
            <person name="Wu L."/>
            <person name="Ma J."/>
        </authorList>
    </citation>
    <scope>NUCLEOTIDE SEQUENCE [LARGE SCALE GENOMIC DNA]</scope>
    <source>
        <strain evidence="3">CCUG 54518</strain>
    </source>
</reference>
<feature type="transmembrane region" description="Helical" evidence="1">
    <location>
        <begin position="44"/>
        <end position="76"/>
    </location>
</feature>
<dbReference type="RefSeq" id="WP_382257090.1">
    <property type="nucleotide sequence ID" value="NZ_JBHTBX010000006.1"/>
</dbReference>